<dbReference type="InterPro" id="IPR015915">
    <property type="entry name" value="Kelch-typ_b-propeller"/>
</dbReference>
<dbReference type="OrthoDB" id="432528at2759"/>
<reference evidence="1" key="1">
    <citation type="submission" date="2021-06" db="EMBL/GenBank/DDBJ databases">
        <authorList>
            <person name="Kallberg Y."/>
            <person name="Tangrot J."/>
            <person name="Rosling A."/>
        </authorList>
    </citation>
    <scope>NUCLEOTIDE SEQUENCE</scope>
    <source>
        <strain evidence="1">IN212</strain>
    </source>
</reference>
<protein>
    <submittedName>
        <fullName evidence="1">13477_t:CDS:1</fullName>
    </submittedName>
</protein>
<keyword evidence="2" id="KW-1185">Reference proteome</keyword>
<organism evidence="1 2">
    <name type="scientific">Racocetra fulgida</name>
    <dbReference type="NCBI Taxonomy" id="60492"/>
    <lineage>
        <taxon>Eukaryota</taxon>
        <taxon>Fungi</taxon>
        <taxon>Fungi incertae sedis</taxon>
        <taxon>Mucoromycota</taxon>
        <taxon>Glomeromycotina</taxon>
        <taxon>Glomeromycetes</taxon>
        <taxon>Diversisporales</taxon>
        <taxon>Gigasporaceae</taxon>
        <taxon>Racocetra</taxon>
    </lineage>
</organism>
<comment type="caution">
    <text evidence="1">The sequence shown here is derived from an EMBL/GenBank/DDBJ whole genome shotgun (WGS) entry which is preliminary data.</text>
</comment>
<dbReference type="Proteomes" id="UP000789396">
    <property type="component" value="Unassembled WGS sequence"/>
</dbReference>
<proteinExistence type="predicted"/>
<feature type="non-terminal residue" evidence="1">
    <location>
        <position position="85"/>
    </location>
</feature>
<name>A0A9N9GA17_9GLOM</name>
<dbReference type="SUPFAM" id="SSF117281">
    <property type="entry name" value="Kelch motif"/>
    <property type="match status" value="1"/>
</dbReference>
<gene>
    <name evidence="1" type="ORF">RFULGI_LOCUS6400</name>
</gene>
<accession>A0A9N9GA17</accession>
<dbReference type="EMBL" id="CAJVPZ010008200">
    <property type="protein sequence ID" value="CAG8595475.1"/>
    <property type="molecule type" value="Genomic_DNA"/>
</dbReference>
<evidence type="ECO:0000313" key="2">
    <source>
        <dbReference type="Proteomes" id="UP000789396"/>
    </source>
</evidence>
<sequence>MTFKTNGFTPEGRGGHEAVLLKNTIYFIGGSRAIPNASPFKSSIRSYNLSNEIFYLDLASPFSTTSPPYVDLSGTSARLQYGNEK</sequence>
<dbReference type="AlphaFoldDB" id="A0A9N9GA17"/>
<evidence type="ECO:0000313" key="1">
    <source>
        <dbReference type="EMBL" id="CAG8595475.1"/>
    </source>
</evidence>